<dbReference type="RefSeq" id="WP_224459964.1">
    <property type="nucleotide sequence ID" value="NZ_JAIQZE010000001.1"/>
</dbReference>
<feature type="chain" id="PRO_5045837846" evidence="1">
    <location>
        <begin position="22"/>
        <end position="459"/>
    </location>
</feature>
<dbReference type="Gene3D" id="2.30.180.10">
    <property type="entry name" value="FAS1 domain"/>
    <property type="match status" value="2"/>
</dbReference>
<feature type="domain" description="FAS1" evidence="2">
    <location>
        <begin position="31"/>
        <end position="179"/>
    </location>
</feature>
<protein>
    <submittedName>
        <fullName evidence="3">Fasciclin domain-containing protein</fullName>
    </submittedName>
</protein>
<reference evidence="4" key="1">
    <citation type="submission" date="2023-07" db="EMBL/GenBank/DDBJ databases">
        <title>Novel species isolated from saline lakes on Tibetan Plateau.</title>
        <authorList>
            <person name="Lu H."/>
        </authorList>
    </citation>
    <scope>NUCLEOTIDE SEQUENCE [LARGE SCALE GENOMIC DNA]</scope>
    <source>
        <strain evidence="4">CAK8W</strain>
    </source>
</reference>
<keyword evidence="4" id="KW-1185">Reference proteome</keyword>
<dbReference type="EMBL" id="JAIQZE010000001">
    <property type="protein sequence ID" value="MBZ9777600.1"/>
    <property type="molecule type" value="Genomic_DNA"/>
</dbReference>
<feature type="domain" description="FAS1" evidence="2">
    <location>
        <begin position="186"/>
        <end position="331"/>
    </location>
</feature>
<feature type="signal peptide" evidence="1">
    <location>
        <begin position="1"/>
        <end position="21"/>
    </location>
</feature>
<dbReference type="Gene3D" id="2.60.40.420">
    <property type="entry name" value="Cupredoxins - blue copper proteins"/>
    <property type="match status" value="1"/>
</dbReference>
<dbReference type="SUPFAM" id="SSF82153">
    <property type="entry name" value="FAS1 domain"/>
    <property type="match status" value="2"/>
</dbReference>
<evidence type="ECO:0000259" key="2">
    <source>
        <dbReference type="PROSITE" id="PS50213"/>
    </source>
</evidence>
<dbReference type="InterPro" id="IPR008972">
    <property type="entry name" value="Cupredoxin"/>
</dbReference>
<gene>
    <name evidence="3" type="ORF">LB452_01575</name>
</gene>
<evidence type="ECO:0000313" key="4">
    <source>
        <dbReference type="Proteomes" id="UP001199314"/>
    </source>
</evidence>
<dbReference type="Pfam" id="PF02469">
    <property type="entry name" value="Fasciclin"/>
    <property type="match status" value="2"/>
</dbReference>
<dbReference type="SMART" id="SM00554">
    <property type="entry name" value="FAS1"/>
    <property type="match status" value="2"/>
</dbReference>
<dbReference type="InterPro" id="IPR036378">
    <property type="entry name" value="FAS1_dom_sf"/>
</dbReference>
<proteinExistence type="predicted"/>
<dbReference type="InterPro" id="IPR050904">
    <property type="entry name" value="Adhesion/Biosynth-related"/>
</dbReference>
<dbReference type="InterPro" id="IPR000782">
    <property type="entry name" value="FAS1_domain"/>
</dbReference>
<sequence length="459" mass="47660">MKLLSKFMLLAVLVTASVSCSSDDDATVVLPQGDVPNLVEAAEVADLNLLLDAVGAVDGLGETLLGADAITVFAPTDEAFGAALERFEAQTLEELIAAIGGVENLQTVLGFHVVPAVAFAGDLAEGEQTFPTLAGDQEITVTRSGSEVTLTDSEGTVRNVITADVEIENGVVHVIDGVLIPELPENLPNLVEAAEAADLNLLLDAVNAVDGLGATLLGADAITVFAPTDEAFGAALERFEAQTLEELIAAIGGVENLQTVLGFHVVPAVAFAEDLAEGEQTFPTLAGDQEITVTRSGSEVTVTDSEGTVRNVITADVEIENGVVHVIDGVLIPELTEASNVVVMTVDNDGASAYFVSAITEGANVTNLNENNSTWTLTVGTRYELSVTGFGPHPFEIRDDAGNPLLSMSAEGSFEGDAGVDLQTSGAEFSFTLTQELADEIADYICTVHGSMNGDIIVQ</sequence>
<comment type="caution">
    <text evidence="3">The sequence shown here is derived from an EMBL/GenBank/DDBJ whole genome shotgun (WGS) entry which is preliminary data.</text>
</comment>
<dbReference type="PROSITE" id="PS50213">
    <property type="entry name" value="FAS1"/>
    <property type="match status" value="2"/>
</dbReference>
<evidence type="ECO:0000313" key="3">
    <source>
        <dbReference type="EMBL" id="MBZ9777600.1"/>
    </source>
</evidence>
<dbReference type="PANTHER" id="PTHR10900:SF77">
    <property type="entry name" value="FI19380P1"/>
    <property type="match status" value="1"/>
</dbReference>
<name>A0ABS7XF72_9FLAO</name>
<dbReference type="PROSITE" id="PS51257">
    <property type="entry name" value="PROKAR_LIPOPROTEIN"/>
    <property type="match status" value="1"/>
</dbReference>
<organism evidence="3 4">
    <name type="scientific">Psychroflexus longus</name>
    <dbReference type="NCBI Taxonomy" id="2873596"/>
    <lineage>
        <taxon>Bacteria</taxon>
        <taxon>Pseudomonadati</taxon>
        <taxon>Bacteroidota</taxon>
        <taxon>Flavobacteriia</taxon>
        <taxon>Flavobacteriales</taxon>
        <taxon>Flavobacteriaceae</taxon>
        <taxon>Psychroflexus</taxon>
    </lineage>
</organism>
<accession>A0ABS7XF72</accession>
<dbReference type="PANTHER" id="PTHR10900">
    <property type="entry name" value="PERIOSTIN-RELATED"/>
    <property type="match status" value="1"/>
</dbReference>
<keyword evidence="1" id="KW-0732">Signal</keyword>
<evidence type="ECO:0000256" key="1">
    <source>
        <dbReference type="SAM" id="SignalP"/>
    </source>
</evidence>
<dbReference type="Proteomes" id="UP001199314">
    <property type="component" value="Unassembled WGS sequence"/>
</dbReference>